<evidence type="ECO:0000259" key="3">
    <source>
        <dbReference type="Pfam" id="PF03629"/>
    </source>
</evidence>
<comment type="caution">
    <text evidence="4">The sequence shown here is derived from an EMBL/GenBank/DDBJ whole genome shotgun (WGS) entry which is preliminary data.</text>
</comment>
<dbReference type="PANTHER" id="PTHR22901">
    <property type="entry name" value="SIALATE O-ACETYLESTERASE"/>
    <property type="match status" value="1"/>
</dbReference>
<accession>A0ABS3YJI0</accession>
<dbReference type="PANTHER" id="PTHR22901:SF0">
    <property type="entry name" value="SIALATE O-ACETYLESTERASE"/>
    <property type="match status" value="1"/>
</dbReference>
<dbReference type="InterPro" id="IPR005181">
    <property type="entry name" value="SASA"/>
</dbReference>
<dbReference type="Proteomes" id="UP000679126">
    <property type="component" value="Unassembled WGS sequence"/>
</dbReference>
<name>A0ABS3YJI0_9BACT</name>
<evidence type="ECO:0000313" key="5">
    <source>
        <dbReference type="Proteomes" id="UP000679126"/>
    </source>
</evidence>
<reference evidence="5" key="1">
    <citation type="submission" date="2021-03" db="EMBL/GenBank/DDBJ databases">
        <title>Assistant Professor.</title>
        <authorList>
            <person name="Huq M.A."/>
        </authorList>
    </citation>
    <scope>NUCLEOTIDE SEQUENCE [LARGE SCALE GENOMIC DNA]</scope>
    <source>
        <strain evidence="5">MAH-28</strain>
    </source>
</reference>
<feature type="domain" description="Sialate O-acetylesterase" evidence="3">
    <location>
        <begin position="104"/>
        <end position="349"/>
    </location>
</feature>
<evidence type="ECO:0000313" key="4">
    <source>
        <dbReference type="EMBL" id="MBO9154848.1"/>
    </source>
</evidence>
<proteinExistence type="predicted"/>
<feature type="signal peptide" evidence="2">
    <location>
        <begin position="1"/>
        <end position="19"/>
    </location>
</feature>
<keyword evidence="5" id="KW-1185">Reference proteome</keyword>
<protein>
    <recommendedName>
        <fullName evidence="3">Sialate O-acetylesterase domain-containing protein</fullName>
    </recommendedName>
</protein>
<dbReference type="InterPro" id="IPR036514">
    <property type="entry name" value="SGNH_hydro_sf"/>
</dbReference>
<dbReference type="SUPFAM" id="SSF52266">
    <property type="entry name" value="SGNH hydrolase"/>
    <property type="match status" value="1"/>
</dbReference>
<dbReference type="InterPro" id="IPR039329">
    <property type="entry name" value="SIAE"/>
</dbReference>
<dbReference type="RefSeq" id="WP_209147962.1">
    <property type="nucleotide sequence ID" value="NZ_JAGHKP010000004.1"/>
</dbReference>
<feature type="chain" id="PRO_5046937278" description="Sialate O-acetylesterase domain-containing protein" evidence="2">
    <location>
        <begin position="20"/>
        <end position="464"/>
    </location>
</feature>
<sequence length="464" mass="51305">MLRYLFTSLLLCCGFVAGAQLRLPAILSSNMVLQQNDSVTLWGWASPGERVRVTTSWNGRTDSTVTTRDARWQLKIKTPVAGGPYDITLRGNTTLKLQNVLIGEVWVCSGQSNMEWSGNHGLKDIKAELPVCADANIRFFHVPKTTSEYPQDDAKAVWAACDSNNLKSFSAVAYFFGKNLKKDLNVPIGLINTSWGGTPAEVWTPAQEVREQPALAEASAKLTPANGWPFMPGFTYNAMIAPFTKYSIAGAIWYQGESNAGTASTYDQLMRTMIGSWRKAWGREFPFYFVQIAPYNYGKETVKGALLREAQTATMGLPHTGMAVITDLVDDTSNIHPQNKHDVGLRLANWALGDHYGKTGITYRNPVYEKMEHRKNKIVVYFKNADNGLTVKGGKATQFFIAGADKKFWPADVKIEGNTAIVSAKAVKQPEAVRFSFTNTGIGNVFSKEGLPVAPFRTDSWEEK</sequence>
<keyword evidence="2" id="KW-0732">Signal</keyword>
<dbReference type="Gene3D" id="3.40.50.1110">
    <property type="entry name" value="SGNH hydrolase"/>
    <property type="match status" value="1"/>
</dbReference>
<organism evidence="4 5">
    <name type="scientific">Chitinophaga chungangae</name>
    <dbReference type="NCBI Taxonomy" id="2821488"/>
    <lineage>
        <taxon>Bacteria</taxon>
        <taxon>Pseudomonadati</taxon>
        <taxon>Bacteroidota</taxon>
        <taxon>Chitinophagia</taxon>
        <taxon>Chitinophagales</taxon>
        <taxon>Chitinophagaceae</taxon>
        <taxon>Chitinophaga</taxon>
    </lineage>
</organism>
<dbReference type="Pfam" id="PF03629">
    <property type="entry name" value="SASA"/>
    <property type="match status" value="1"/>
</dbReference>
<dbReference type="EMBL" id="JAGHKP010000004">
    <property type="protein sequence ID" value="MBO9154848.1"/>
    <property type="molecule type" value="Genomic_DNA"/>
</dbReference>
<evidence type="ECO:0000256" key="2">
    <source>
        <dbReference type="SAM" id="SignalP"/>
    </source>
</evidence>
<gene>
    <name evidence="4" type="ORF">J7I43_21650</name>
</gene>
<evidence type="ECO:0000256" key="1">
    <source>
        <dbReference type="ARBA" id="ARBA00022801"/>
    </source>
</evidence>
<keyword evidence="1" id="KW-0378">Hydrolase</keyword>